<dbReference type="PANTHER" id="PTHR43539:SF78">
    <property type="entry name" value="FLAVIN-CONTAINING MONOOXYGENASE"/>
    <property type="match status" value="1"/>
</dbReference>
<dbReference type="SUPFAM" id="SSF51905">
    <property type="entry name" value="FAD/NAD(P)-binding domain"/>
    <property type="match status" value="2"/>
</dbReference>
<keyword evidence="3" id="KW-0472">Membrane</keyword>
<dbReference type="Proteomes" id="UP000250222">
    <property type="component" value="Unassembled WGS sequence"/>
</dbReference>
<dbReference type="GO" id="GO:0050660">
    <property type="term" value="F:flavin adenine dinucleotide binding"/>
    <property type="evidence" value="ECO:0007669"/>
    <property type="project" value="TreeGrafter"/>
</dbReference>
<dbReference type="EMBL" id="UETB01000019">
    <property type="protein sequence ID" value="SSA46882.1"/>
    <property type="molecule type" value="Genomic_DNA"/>
</dbReference>
<dbReference type="OrthoDB" id="9808049at2"/>
<dbReference type="InterPro" id="IPR036188">
    <property type="entry name" value="FAD/NAD-bd_sf"/>
</dbReference>
<evidence type="ECO:0000313" key="5">
    <source>
        <dbReference type="Proteomes" id="UP000250222"/>
    </source>
</evidence>
<sequence>MRRSRTAGHHVGVAIVGAGQAGLAVGYYLARSGVDFLLLERTDQIGTSWARRWDSLRLFTPARHDALPGLAFPGEPWAYPGKGDVAAYLAEYATHHRLPVRTGAHVVRLAGQSGAFNLQLASGEAITARRVVVATGAFGAPFTPAWADRLDPDVVQVHTDAYRNPGQVPTGTVLVVGGGNSGFQVSHELAQAGRRVHLSEGTRLRTLPQQILGRDLFWWLTTTRAIHAPAGSLVGRRLRANEPVIGSSRRALHRAGVTFHSRATTAEGNRVDFADGATLQVDAVVWATGYRHDDNWVTIPGALDKNGALCTDDGTTPVPGLHTIGRPWQRDRGSSLLGYVARDASRLAARLGNATQTGPVTEPEVPAPEHRRHAGGESS</sequence>
<feature type="region of interest" description="Disordered" evidence="2">
    <location>
        <begin position="350"/>
        <end position="379"/>
    </location>
</feature>
<evidence type="ECO:0000256" key="2">
    <source>
        <dbReference type="SAM" id="MobiDB-lite"/>
    </source>
</evidence>
<evidence type="ECO:0000313" key="4">
    <source>
        <dbReference type="EMBL" id="SSA46882.1"/>
    </source>
</evidence>
<accession>A0A2Y9C0U5</accession>
<dbReference type="PRINTS" id="PR00469">
    <property type="entry name" value="PNDRDTASEII"/>
</dbReference>
<evidence type="ECO:0000256" key="1">
    <source>
        <dbReference type="ARBA" id="ARBA00023002"/>
    </source>
</evidence>
<dbReference type="PRINTS" id="PR00368">
    <property type="entry name" value="FADPNR"/>
</dbReference>
<keyword evidence="5" id="KW-1185">Reference proteome</keyword>
<protein>
    <submittedName>
        <fullName evidence="4">Putative flavoprotein involved in K+ transport</fullName>
    </submittedName>
</protein>
<feature type="transmembrane region" description="Helical" evidence="3">
    <location>
        <begin position="12"/>
        <end position="30"/>
    </location>
</feature>
<keyword evidence="1" id="KW-0560">Oxidoreductase</keyword>
<keyword evidence="3" id="KW-0812">Transmembrane</keyword>
<dbReference type="RefSeq" id="WP_110853761.1">
    <property type="nucleotide sequence ID" value="NZ_QKLZ01000019.1"/>
</dbReference>
<proteinExistence type="predicted"/>
<organism evidence="4 5">
    <name type="scientific">Georgenia satyanarayanai</name>
    <dbReference type="NCBI Taxonomy" id="860221"/>
    <lineage>
        <taxon>Bacteria</taxon>
        <taxon>Bacillati</taxon>
        <taxon>Actinomycetota</taxon>
        <taxon>Actinomycetes</taxon>
        <taxon>Micrococcales</taxon>
        <taxon>Bogoriellaceae</taxon>
        <taxon>Georgenia</taxon>
    </lineage>
</organism>
<name>A0A2Y9C0U5_9MICO</name>
<dbReference type="Pfam" id="PF13738">
    <property type="entry name" value="Pyr_redox_3"/>
    <property type="match status" value="1"/>
</dbReference>
<reference evidence="4 5" key="1">
    <citation type="submission" date="2016-10" db="EMBL/GenBank/DDBJ databases">
        <authorList>
            <person name="Cai Z."/>
        </authorList>
    </citation>
    <scope>NUCLEOTIDE SEQUENCE [LARGE SCALE GENOMIC DNA]</scope>
    <source>
        <strain evidence="4 5">CGMCC 1.10826</strain>
    </source>
</reference>
<dbReference type="GO" id="GO:0004497">
    <property type="term" value="F:monooxygenase activity"/>
    <property type="evidence" value="ECO:0007669"/>
    <property type="project" value="TreeGrafter"/>
</dbReference>
<keyword evidence="3" id="KW-1133">Transmembrane helix</keyword>
<dbReference type="Gene3D" id="3.50.50.60">
    <property type="entry name" value="FAD/NAD(P)-binding domain"/>
    <property type="match status" value="1"/>
</dbReference>
<dbReference type="PANTHER" id="PTHR43539">
    <property type="entry name" value="FLAVIN-BINDING MONOOXYGENASE-LIKE PROTEIN (AFU_ORTHOLOGUE AFUA_4G09220)"/>
    <property type="match status" value="1"/>
</dbReference>
<dbReference type="InterPro" id="IPR050982">
    <property type="entry name" value="Auxin_biosynth/cation_transpt"/>
</dbReference>
<gene>
    <name evidence="4" type="ORF">SAMN05216184_11911</name>
</gene>
<dbReference type="AlphaFoldDB" id="A0A2Y9C0U5"/>
<evidence type="ECO:0000256" key="3">
    <source>
        <dbReference type="SAM" id="Phobius"/>
    </source>
</evidence>